<name>A0A5E4SCA3_9BURK</name>
<keyword evidence="3" id="KW-1185">Reference proteome</keyword>
<feature type="region of interest" description="Disordered" evidence="1">
    <location>
        <begin position="56"/>
        <end position="79"/>
    </location>
</feature>
<dbReference type="Pfam" id="PF08895">
    <property type="entry name" value="DUF1840"/>
    <property type="match status" value="1"/>
</dbReference>
<evidence type="ECO:0000313" key="2">
    <source>
        <dbReference type="EMBL" id="VVD72791.1"/>
    </source>
</evidence>
<sequence>MLVTFKAHASPTINMLENLAQLLLGIVGKKLGERGAIGSDETADAIAKLEAAIAEDTAAADKESKGKTSDERDEDNRLRLSQRAYPLLNMLKEAHAEGSAVMWEVGSR</sequence>
<protein>
    <recommendedName>
        <fullName evidence="4">DUF1840 domain-containing protein</fullName>
    </recommendedName>
</protein>
<organism evidence="2 3">
    <name type="scientific">Pandoraea anhela</name>
    <dbReference type="NCBI Taxonomy" id="2508295"/>
    <lineage>
        <taxon>Bacteria</taxon>
        <taxon>Pseudomonadati</taxon>
        <taxon>Pseudomonadota</taxon>
        <taxon>Betaproteobacteria</taxon>
        <taxon>Burkholderiales</taxon>
        <taxon>Burkholderiaceae</taxon>
        <taxon>Pandoraea</taxon>
    </lineage>
</organism>
<dbReference type="Proteomes" id="UP000406256">
    <property type="component" value="Unassembled WGS sequence"/>
</dbReference>
<evidence type="ECO:0000313" key="3">
    <source>
        <dbReference type="Proteomes" id="UP000406256"/>
    </source>
</evidence>
<proteinExistence type="predicted"/>
<dbReference type="RefSeq" id="WP_150667493.1">
    <property type="nucleotide sequence ID" value="NZ_CABPSB010000002.1"/>
</dbReference>
<dbReference type="InterPro" id="IPR014991">
    <property type="entry name" value="DUF1840"/>
</dbReference>
<evidence type="ECO:0008006" key="4">
    <source>
        <dbReference type="Google" id="ProtNLM"/>
    </source>
</evidence>
<evidence type="ECO:0000256" key="1">
    <source>
        <dbReference type="SAM" id="MobiDB-lite"/>
    </source>
</evidence>
<dbReference type="EMBL" id="CABPSB010000002">
    <property type="protein sequence ID" value="VVD72791.1"/>
    <property type="molecule type" value="Genomic_DNA"/>
</dbReference>
<gene>
    <name evidence="2" type="ORF">PAN31108_00686</name>
</gene>
<reference evidence="2 3" key="1">
    <citation type="submission" date="2019-08" db="EMBL/GenBank/DDBJ databases">
        <authorList>
            <person name="Peeters C."/>
        </authorList>
    </citation>
    <scope>NUCLEOTIDE SEQUENCE [LARGE SCALE GENOMIC DNA]</scope>
    <source>
        <strain evidence="2 3">LMG 31108</strain>
    </source>
</reference>
<accession>A0A5E4SCA3</accession>
<dbReference type="AlphaFoldDB" id="A0A5E4SCA3"/>
<dbReference type="OrthoDB" id="5296629at2"/>
<feature type="compositionally biased region" description="Basic and acidic residues" evidence="1">
    <location>
        <begin position="59"/>
        <end position="78"/>
    </location>
</feature>